<reference evidence="2" key="1">
    <citation type="journal article" date="2013" name="Stand. Genomic Sci.">
        <title>Complete genome sequence of the halophilic bacterium Spirochaeta africana type strain (Z-7692(T)) from the alkaline Lake Magadi in the East African Rift.</title>
        <authorList>
            <person name="Liolos K."/>
            <person name="Abt B."/>
            <person name="Scheuner C."/>
            <person name="Teshima H."/>
            <person name="Held B."/>
            <person name="Lapidus A."/>
            <person name="Nolan M."/>
            <person name="Lucas S."/>
            <person name="Deshpande S."/>
            <person name="Cheng J.F."/>
            <person name="Tapia R."/>
            <person name="Goodwin L.A."/>
            <person name="Pitluck S."/>
            <person name="Pagani I."/>
            <person name="Ivanova N."/>
            <person name="Mavromatis K."/>
            <person name="Mikhailova N."/>
            <person name="Huntemann M."/>
            <person name="Pati A."/>
            <person name="Chen A."/>
            <person name="Palaniappan K."/>
            <person name="Land M."/>
            <person name="Rohde M."/>
            <person name="Tindall B.J."/>
            <person name="Detter J.C."/>
            <person name="Goker M."/>
            <person name="Bristow J."/>
            <person name="Eisen J.A."/>
            <person name="Markowitz V."/>
            <person name="Hugenholtz P."/>
            <person name="Woyke T."/>
            <person name="Klenk H.P."/>
            <person name="Kyrpides N.C."/>
        </authorList>
    </citation>
    <scope>NUCLEOTIDE SEQUENCE</scope>
    <source>
        <strain evidence="2">ATCC 700263 / DSM 8902 / Z-7692</strain>
    </source>
</reference>
<dbReference type="Proteomes" id="UP000007383">
    <property type="component" value="Chromosome"/>
</dbReference>
<dbReference type="HOGENOM" id="CLU_171731_0_0_12"/>
<organism evidence="1 2">
    <name type="scientific">Spirochaeta africana (strain ATCC 700263 / DSM 8902 / Z-7692)</name>
    <dbReference type="NCBI Taxonomy" id="889378"/>
    <lineage>
        <taxon>Bacteria</taxon>
        <taxon>Pseudomonadati</taxon>
        <taxon>Spirochaetota</taxon>
        <taxon>Spirochaetia</taxon>
        <taxon>Spirochaetales</taxon>
        <taxon>Spirochaetaceae</taxon>
        <taxon>Spirochaeta</taxon>
    </lineage>
</organism>
<evidence type="ECO:0000313" key="2">
    <source>
        <dbReference type="Proteomes" id="UP000007383"/>
    </source>
</evidence>
<keyword evidence="2" id="KW-1185">Reference proteome</keyword>
<sequence length="89" mass="10202">MMNVKEEKELMESVEAGEWKSVANFENIKQELVDAAKKTAIKDYRINIRISKRDVEALKTKAMEEGIPYQTLVTSILHKYVTGNLKEVS</sequence>
<gene>
    <name evidence="1" type="ordered locus">Spiaf_1011</name>
</gene>
<dbReference type="STRING" id="889378.Spiaf_1011"/>
<proteinExistence type="predicted"/>
<dbReference type="Pfam" id="PF12441">
    <property type="entry name" value="CopG_antitoxin"/>
    <property type="match status" value="1"/>
</dbReference>
<dbReference type="eggNOG" id="COG5304">
    <property type="taxonomic scope" value="Bacteria"/>
</dbReference>
<dbReference type="AlphaFoldDB" id="H9UHV6"/>
<dbReference type="EMBL" id="CP003282">
    <property type="protein sequence ID" value="AFG37099.1"/>
    <property type="molecule type" value="Genomic_DNA"/>
</dbReference>
<evidence type="ECO:0008006" key="3">
    <source>
        <dbReference type="Google" id="ProtNLM"/>
    </source>
</evidence>
<evidence type="ECO:0000313" key="1">
    <source>
        <dbReference type="EMBL" id="AFG37099.1"/>
    </source>
</evidence>
<accession>H9UHV6</accession>
<protein>
    <recommendedName>
        <fullName evidence="3">Antitoxin</fullName>
    </recommendedName>
</protein>
<dbReference type="PATRIC" id="fig|889378.3.peg.1015"/>
<dbReference type="InterPro" id="IPR022148">
    <property type="entry name" value="CopG_antitoxin"/>
</dbReference>
<dbReference type="OrthoDB" id="595481at2"/>
<dbReference type="KEGG" id="sfc:Spiaf_1011"/>
<dbReference type="RefSeq" id="WP_014455093.1">
    <property type="nucleotide sequence ID" value="NC_017098.1"/>
</dbReference>
<name>H9UHV6_SPIAZ</name>